<dbReference type="GO" id="GO:0008235">
    <property type="term" value="F:metalloexopeptidase activity"/>
    <property type="evidence" value="ECO:0007669"/>
    <property type="project" value="InterPro"/>
</dbReference>
<name>A0A4R6PPU1_9GAMM</name>
<sequence>MKKLTRLLLPAAIAATLAACGAQEAPAKDTSVSAQQQNIRAHLEFLASDDLKGRQTGSDGHEIASKYIVSEFKQLGLEPAGEDGTYYQRIPFRTSMLKADSAKMVYSANGEELEFEFGKEFITGPSHHAERSEVTAPLVFVGYGMEAPEFGLNDYDGLDVEGKIVVMLTGRPENLPSEEGAHLANIKDDIARDKGAVGIITLHTPVREEVRKFETSVYYTKTPRMTWMGPNGLPQGQEQQLMGSAYLDDEPAQKLFANAPTALDAIFEQISEDPNFSPKGFELDGSVMLTKESTHEQTTSPNVAAVLPGTDPQLKDEYVVYTAHSDHIGVVKDMSSDDVINNGAMDNASGVSVMLETARMFVESGIDNKRSIMFLSVTAEEKGLLGADYFANNPTVPLNSIVANVNLDMPVLLYDFADVIAFGASHSTLGDTVTKAAQQYDTEQSPDPMPEQAIFTRSDHYTLVKKGIPAVFLMTGFTSRTEGEDGGEVWGKFFAEHYHRPSDDLKVHDVNYEAGARFTNINFEIGKEIANADQRPQWLEDSYFGKQFQE</sequence>
<gene>
    <name evidence="3" type="ORF">DEU29_10439</name>
</gene>
<dbReference type="SUPFAM" id="SSF53187">
    <property type="entry name" value="Zn-dependent exopeptidases"/>
    <property type="match status" value="1"/>
</dbReference>
<evidence type="ECO:0000256" key="1">
    <source>
        <dbReference type="SAM" id="SignalP"/>
    </source>
</evidence>
<dbReference type="Proteomes" id="UP000295531">
    <property type="component" value="Unassembled WGS sequence"/>
</dbReference>
<dbReference type="PANTHER" id="PTHR12147:SF26">
    <property type="entry name" value="PEPTIDASE M28 DOMAIN-CONTAINING PROTEIN"/>
    <property type="match status" value="1"/>
</dbReference>
<evidence type="ECO:0000259" key="2">
    <source>
        <dbReference type="Pfam" id="PF04389"/>
    </source>
</evidence>
<dbReference type="AlphaFoldDB" id="A0A4R6PPU1"/>
<reference evidence="3 4" key="1">
    <citation type="submission" date="2019-03" db="EMBL/GenBank/DDBJ databases">
        <title>Freshwater and sediment microbial communities from various areas in North America, analyzing microbe dynamics in response to fracking.</title>
        <authorList>
            <person name="Lamendella R."/>
        </authorList>
    </citation>
    <scope>NUCLEOTIDE SEQUENCE [LARGE SCALE GENOMIC DNA]</scope>
    <source>
        <strain evidence="3 4">18_TX</strain>
    </source>
</reference>
<keyword evidence="4" id="KW-1185">Reference proteome</keyword>
<dbReference type="InterPro" id="IPR045175">
    <property type="entry name" value="M28_fam"/>
</dbReference>
<comment type="caution">
    <text evidence="3">The sequence shown here is derived from an EMBL/GenBank/DDBJ whole genome shotgun (WGS) entry which is preliminary data.</text>
</comment>
<dbReference type="Gene3D" id="3.40.630.10">
    <property type="entry name" value="Zn peptidases"/>
    <property type="match status" value="2"/>
</dbReference>
<dbReference type="GO" id="GO:0004180">
    <property type="term" value="F:carboxypeptidase activity"/>
    <property type="evidence" value="ECO:0007669"/>
    <property type="project" value="UniProtKB-KW"/>
</dbReference>
<dbReference type="PANTHER" id="PTHR12147">
    <property type="entry name" value="METALLOPEPTIDASE M28 FAMILY MEMBER"/>
    <property type="match status" value="1"/>
</dbReference>
<dbReference type="InterPro" id="IPR046450">
    <property type="entry name" value="PA_dom_sf"/>
</dbReference>
<feature type="signal peptide" evidence="1">
    <location>
        <begin position="1"/>
        <end position="27"/>
    </location>
</feature>
<organism evidence="3 4">
    <name type="scientific">Idiomarina aquatica</name>
    <dbReference type="NCBI Taxonomy" id="1327752"/>
    <lineage>
        <taxon>Bacteria</taxon>
        <taxon>Pseudomonadati</taxon>
        <taxon>Pseudomonadota</taxon>
        <taxon>Gammaproteobacteria</taxon>
        <taxon>Alteromonadales</taxon>
        <taxon>Idiomarinaceae</taxon>
        <taxon>Idiomarina</taxon>
    </lineage>
</organism>
<keyword evidence="3" id="KW-0121">Carboxypeptidase</keyword>
<dbReference type="Gene3D" id="3.50.30.30">
    <property type="match status" value="1"/>
</dbReference>
<protein>
    <submittedName>
        <fullName evidence="3">Zn-dependent M28 family amino/carboxypeptidase</fullName>
    </submittedName>
</protein>
<dbReference type="OrthoDB" id="9778250at2"/>
<keyword evidence="1" id="KW-0732">Signal</keyword>
<dbReference type="SUPFAM" id="SSF52025">
    <property type="entry name" value="PA domain"/>
    <property type="match status" value="1"/>
</dbReference>
<dbReference type="Pfam" id="PF04389">
    <property type="entry name" value="Peptidase_M28"/>
    <property type="match status" value="1"/>
</dbReference>
<evidence type="ECO:0000313" key="3">
    <source>
        <dbReference type="EMBL" id="TDP38939.1"/>
    </source>
</evidence>
<dbReference type="CDD" id="cd04820">
    <property type="entry name" value="PA_M28_1_1"/>
    <property type="match status" value="1"/>
</dbReference>
<feature type="domain" description="Peptidase M28" evidence="2">
    <location>
        <begin position="302"/>
        <end position="507"/>
    </location>
</feature>
<dbReference type="EMBL" id="SNXI01000004">
    <property type="protein sequence ID" value="TDP38939.1"/>
    <property type="molecule type" value="Genomic_DNA"/>
</dbReference>
<feature type="chain" id="PRO_5020195884" evidence="1">
    <location>
        <begin position="28"/>
        <end position="550"/>
    </location>
</feature>
<dbReference type="GO" id="GO:0006508">
    <property type="term" value="P:proteolysis"/>
    <property type="evidence" value="ECO:0007669"/>
    <property type="project" value="InterPro"/>
</dbReference>
<evidence type="ECO:0000313" key="4">
    <source>
        <dbReference type="Proteomes" id="UP000295531"/>
    </source>
</evidence>
<proteinExistence type="predicted"/>
<dbReference type="PROSITE" id="PS51257">
    <property type="entry name" value="PROKAR_LIPOPROTEIN"/>
    <property type="match status" value="1"/>
</dbReference>
<dbReference type="InterPro" id="IPR007484">
    <property type="entry name" value="Peptidase_M28"/>
</dbReference>
<dbReference type="RefSeq" id="WP_133539047.1">
    <property type="nucleotide sequence ID" value="NZ_SNXI01000004.1"/>
</dbReference>
<keyword evidence="3" id="KW-0645">Protease</keyword>
<keyword evidence="3" id="KW-0378">Hydrolase</keyword>
<accession>A0A4R6PPU1</accession>